<sequence length="67" mass="7069">MASDRNRVVSGSHSSDIDSTHDAYPSIPVVFVPQPGGYSSDASVFGSQPGVNRANLRNDLEMSTADT</sequence>
<reference evidence="2" key="1">
    <citation type="submission" date="2021-02" db="EMBL/GenBank/DDBJ databases">
        <authorList>
            <person name="Nowell W R."/>
        </authorList>
    </citation>
    <scope>NUCLEOTIDE SEQUENCE</scope>
</reference>
<accession>A0A815JZT2</accession>
<dbReference type="Proteomes" id="UP000663852">
    <property type="component" value="Unassembled WGS sequence"/>
</dbReference>
<gene>
    <name evidence="3" type="ORF">EDS130_LOCUS42589</name>
    <name evidence="2" type="ORF">XAT740_LOCUS33489</name>
</gene>
<dbReference type="Proteomes" id="UP000663828">
    <property type="component" value="Unassembled WGS sequence"/>
</dbReference>
<dbReference type="EMBL" id="CAJNOR010003200">
    <property type="protein sequence ID" value="CAF1388881.1"/>
    <property type="molecule type" value="Genomic_DNA"/>
</dbReference>
<protein>
    <submittedName>
        <fullName evidence="2">Uncharacterized protein</fullName>
    </submittedName>
</protein>
<keyword evidence="4" id="KW-1185">Reference proteome</keyword>
<name>A0A815JZT2_ADIRI</name>
<dbReference type="EMBL" id="CAJNOJ010000631">
    <property type="protein sequence ID" value="CAF1500298.1"/>
    <property type="molecule type" value="Genomic_DNA"/>
</dbReference>
<proteinExistence type="predicted"/>
<feature type="region of interest" description="Disordered" evidence="1">
    <location>
        <begin position="1"/>
        <end position="23"/>
    </location>
</feature>
<dbReference type="AlphaFoldDB" id="A0A815JZT2"/>
<comment type="caution">
    <text evidence="2">The sequence shown here is derived from an EMBL/GenBank/DDBJ whole genome shotgun (WGS) entry which is preliminary data.</text>
</comment>
<evidence type="ECO:0000256" key="1">
    <source>
        <dbReference type="SAM" id="MobiDB-lite"/>
    </source>
</evidence>
<organism evidence="2 4">
    <name type="scientific">Adineta ricciae</name>
    <name type="common">Rotifer</name>
    <dbReference type="NCBI Taxonomy" id="249248"/>
    <lineage>
        <taxon>Eukaryota</taxon>
        <taxon>Metazoa</taxon>
        <taxon>Spiralia</taxon>
        <taxon>Gnathifera</taxon>
        <taxon>Rotifera</taxon>
        <taxon>Eurotatoria</taxon>
        <taxon>Bdelloidea</taxon>
        <taxon>Adinetida</taxon>
        <taxon>Adinetidae</taxon>
        <taxon>Adineta</taxon>
    </lineage>
</organism>
<evidence type="ECO:0000313" key="2">
    <source>
        <dbReference type="EMBL" id="CAF1388881.1"/>
    </source>
</evidence>
<evidence type="ECO:0000313" key="4">
    <source>
        <dbReference type="Proteomes" id="UP000663828"/>
    </source>
</evidence>
<evidence type="ECO:0000313" key="3">
    <source>
        <dbReference type="EMBL" id="CAF1500298.1"/>
    </source>
</evidence>